<accession>A0A1I0BHS3</accession>
<name>A0A1I0BHS3_9FIRM</name>
<dbReference type="InterPro" id="IPR027417">
    <property type="entry name" value="P-loop_NTPase"/>
</dbReference>
<dbReference type="RefSeq" id="WP_180320332.1">
    <property type="nucleotide sequence ID" value="NZ_FOIN01000001.1"/>
</dbReference>
<keyword evidence="2" id="KW-1185">Reference proteome</keyword>
<dbReference type="InterPro" id="IPR016136">
    <property type="entry name" value="DNA_helicase_N/primase_C"/>
</dbReference>
<evidence type="ECO:0008006" key="3">
    <source>
        <dbReference type="Google" id="ProtNLM"/>
    </source>
</evidence>
<protein>
    <recommendedName>
        <fullName evidence="3">Replicative DNA helicase</fullName>
    </recommendedName>
</protein>
<dbReference type="EMBL" id="FOIN01000001">
    <property type="protein sequence ID" value="SET05788.1"/>
    <property type="molecule type" value="Genomic_DNA"/>
</dbReference>
<reference evidence="2" key="1">
    <citation type="submission" date="2016-10" db="EMBL/GenBank/DDBJ databases">
        <authorList>
            <person name="Varghese N."/>
            <person name="Submissions S."/>
        </authorList>
    </citation>
    <scope>NUCLEOTIDE SEQUENCE [LARGE SCALE GENOMIC DNA]</scope>
    <source>
        <strain evidence="2">DSM 1551</strain>
    </source>
</reference>
<dbReference type="Proteomes" id="UP000198558">
    <property type="component" value="Unassembled WGS sequence"/>
</dbReference>
<evidence type="ECO:0000313" key="1">
    <source>
        <dbReference type="EMBL" id="SET05788.1"/>
    </source>
</evidence>
<proteinExistence type="predicted"/>
<dbReference type="GeneID" id="78287156"/>
<evidence type="ECO:0000313" key="2">
    <source>
        <dbReference type="Proteomes" id="UP000198558"/>
    </source>
</evidence>
<organism evidence="1 2">
    <name type="scientific">Thomasclavelia cocleata</name>
    <dbReference type="NCBI Taxonomy" id="69824"/>
    <lineage>
        <taxon>Bacteria</taxon>
        <taxon>Bacillati</taxon>
        <taxon>Bacillota</taxon>
        <taxon>Erysipelotrichia</taxon>
        <taxon>Erysipelotrichales</taxon>
        <taxon>Coprobacillaceae</taxon>
        <taxon>Thomasclavelia</taxon>
    </lineage>
</organism>
<dbReference type="Gene3D" id="3.40.50.300">
    <property type="entry name" value="P-loop containing nucleotide triphosphate hydrolases"/>
    <property type="match status" value="1"/>
</dbReference>
<dbReference type="Gene3D" id="1.10.860.10">
    <property type="entry name" value="DNAb Helicase, Chain A"/>
    <property type="match status" value="1"/>
</dbReference>
<dbReference type="AlphaFoldDB" id="A0A1I0BHS3"/>
<sequence>MSTIKKVAEIKLPCEANIVSILFKKPELLSNVELSINDFTNNAWKVYFAIVNDLYNIEKKNVLDVITVGLYLEKHPKLKTVYENFGGYNTIKNAIEYISEDNFNGYISELKKWNIVIKLCKMGIIVDDNKLKEFIDCTTEEIYEEYECMFNDIFINADTDMKSYSISYKIRDLIDELDEGLAVGLPYHNMRMLTNETGGQYMGSITLIGGLSNVGKSAFLRSSTIPSIIENNEKIVIMLNEDGLKKWQREFLVYVANNVIKKDLQKQTVRDGSFKNETKELLLEAAKWIENKDKDNVITIIPFKKYKTKNVIKIMNKYISLGIRYFALDTYKMDAGKVESHAWLQMQQNMVEINDIVKPESKNVHILITFQLSKGSVMQRYYTQDNIGMAKNIVDPASTCLMIRTLFDDERPGGKRALNIYTYAGKNGLSKVPVRLADNKHYQIIFIVKNREGAANTYQIVVEHDLSRNILKEVGFTNVPMDY</sequence>
<gene>
    <name evidence="1" type="ORF">SAMN04489758_101111</name>
</gene>